<evidence type="ECO:0000256" key="5">
    <source>
        <dbReference type="ARBA" id="ARBA00022801"/>
    </source>
</evidence>
<dbReference type="SUPFAM" id="SSF51011">
    <property type="entry name" value="Glycosyl hydrolase domain"/>
    <property type="match status" value="1"/>
</dbReference>
<dbReference type="Gene3D" id="3.20.20.70">
    <property type="entry name" value="Aldolase class I"/>
    <property type="match status" value="1"/>
</dbReference>
<feature type="domain" description="Alpha galactosidase C-terminal" evidence="8">
    <location>
        <begin position="492"/>
        <end position="564"/>
    </location>
</feature>
<evidence type="ECO:0000256" key="7">
    <source>
        <dbReference type="RuleBase" id="RU361168"/>
    </source>
</evidence>
<dbReference type="Pfam" id="PF16499">
    <property type="entry name" value="Melibiase_2"/>
    <property type="match status" value="1"/>
</dbReference>
<proteinExistence type="inferred from homology"/>
<dbReference type="AlphaFoldDB" id="A0A0W0FW57"/>
<comment type="caution">
    <text evidence="10">The sequence shown here is derived from an EMBL/GenBank/DDBJ whole genome shotgun (WGS) entry which is preliminary data.</text>
</comment>
<keyword evidence="5 7" id="KW-0378">Hydrolase</keyword>
<dbReference type="eggNOG" id="KOG2366">
    <property type="taxonomic scope" value="Eukaryota"/>
</dbReference>
<accession>A0A0W0FW57</accession>
<evidence type="ECO:0000256" key="3">
    <source>
        <dbReference type="ARBA" id="ARBA00012755"/>
    </source>
</evidence>
<reference evidence="10 11" key="1">
    <citation type="submission" date="2015-12" db="EMBL/GenBank/DDBJ databases">
        <title>Draft genome sequence of Moniliophthora roreri, the causal agent of frosty pod rot of cacao.</title>
        <authorList>
            <person name="Aime M.C."/>
            <person name="Diaz-Valderrama J.R."/>
            <person name="Kijpornyongpan T."/>
            <person name="Phillips-Mora W."/>
        </authorList>
    </citation>
    <scope>NUCLEOTIDE SEQUENCE [LARGE SCALE GENOMIC DNA]</scope>
    <source>
        <strain evidence="10 11">MCA 2952</strain>
    </source>
</reference>
<dbReference type="PRINTS" id="PR00740">
    <property type="entry name" value="GLHYDRLASE27"/>
</dbReference>
<comment type="similarity">
    <text evidence="2 7">Belongs to the glycosyl hydrolase 27 family.</text>
</comment>
<evidence type="ECO:0000256" key="2">
    <source>
        <dbReference type="ARBA" id="ARBA00009743"/>
    </source>
</evidence>
<dbReference type="PANTHER" id="PTHR11452:SF75">
    <property type="entry name" value="ALPHA-GALACTOSIDASE MEL1"/>
    <property type="match status" value="1"/>
</dbReference>
<dbReference type="Gene3D" id="2.60.120.260">
    <property type="entry name" value="Galactose-binding domain-like"/>
    <property type="match status" value="1"/>
</dbReference>
<dbReference type="Pfam" id="PF20236">
    <property type="entry name" value="DUF6593"/>
    <property type="match status" value="1"/>
</dbReference>
<dbReference type="InterPro" id="IPR013785">
    <property type="entry name" value="Aldolase_TIM"/>
</dbReference>
<dbReference type="GO" id="GO:0005975">
    <property type="term" value="P:carbohydrate metabolic process"/>
    <property type="evidence" value="ECO:0007669"/>
    <property type="project" value="InterPro"/>
</dbReference>
<protein>
    <recommendedName>
        <fullName evidence="3 7">Alpha-galactosidase</fullName>
        <ecNumber evidence="3 7">3.2.1.22</ecNumber>
    </recommendedName>
    <alternativeName>
        <fullName evidence="7">Melibiase</fullName>
    </alternativeName>
</protein>
<evidence type="ECO:0000256" key="4">
    <source>
        <dbReference type="ARBA" id="ARBA00022729"/>
    </source>
</evidence>
<keyword evidence="4" id="KW-0732">Signal</keyword>
<name>A0A0W0FW57_MONRR</name>
<evidence type="ECO:0000313" key="11">
    <source>
        <dbReference type="Proteomes" id="UP000054988"/>
    </source>
</evidence>
<evidence type="ECO:0000256" key="1">
    <source>
        <dbReference type="ARBA" id="ARBA00001255"/>
    </source>
</evidence>
<dbReference type="InterPro" id="IPR013780">
    <property type="entry name" value="Glyco_hydro_b"/>
</dbReference>
<dbReference type="InterPro" id="IPR002241">
    <property type="entry name" value="Glyco_hydro_27"/>
</dbReference>
<dbReference type="Proteomes" id="UP000054988">
    <property type="component" value="Unassembled WGS sequence"/>
</dbReference>
<evidence type="ECO:0000256" key="6">
    <source>
        <dbReference type="ARBA" id="ARBA00023295"/>
    </source>
</evidence>
<feature type="domain" description="DUF6593" evidence="9">
    <location>
        <begin position="8"/>
        <end position="155"/>
    </location>
</feature>
<dbReference type="InterPro" id="IPR046528">
    <property type="entry name" value="DUF6593"/>
</dbReference>
<gene>
    <name evidence="10" type="ORF">WG66_6915</name>
</gene>
<dbReference type="Gene3D" id="2.60.40.1180">
    <property type="entry name" value="Golgi alpha-mannosidase II"/>
    <property type="match status" value="1"/>
</dbReference>
<organism evidence="10 11">
    <name type="scientific">Moniliophthora roreri</name>
    <name type="common">Frosty pod rot fungus</name>
    <name type="synonym">Monilia roreri</name>
    <dbReference type="NCBI Taxonomy" id="221103"/>
    <lineage>
        <taxon>Eukaryota</taxon>
        <taxon>Fungi</taxon>
        <taxon>Dikarya</taxon>
        <taxon>Basidiomycota</taxon>
        <taxon>Agaricomycotina</taxon>
        <taxon>Agaricomycetes</taxon>
        <taxon>Agaricomycetidae</taxon>
        <taxon>Agaricales</taxon>
        <taxon>Marasmiineae</taxon>
        <taxon>Marasmiaceae</taxon>
        <taxon>Moniliophthora</taxon>
    </lineage>
</organism>
<dbReference type="GO" id="GO:0004557">
    <property type="term" value="F:alpha-galactosidase activity"/>
    <property type="evidence" value="ECO:0007669"/>
    <property type="project" value="UniProtKB-EC"/>
</dbReference>
<keyword evidence="6 7" id="KW-0326">Glycosidase</keyword>
<evidence type="ECO:0000313" key="10">
    <source>
        <dbReference type="EMBL" id="KTB40532.1"/>
    </source>
</evidence>
<dbReference type="SUPFAM" id="SSF51445">
    <property type="entry name" value="(Trans)glycosidases"/>
    <property type="match status" value="1"/>
</dbReference>
<dbReference type="InterPro" id="IPR041233">
    <property type="entry name" value="Melibiase_C"/>
</dbReference>
<dbReference type="EC" id="3.2.1.22" evidence="3 7"/>
<evidence type="ECO:0000259" key="8">
    <source>
        <dbReference type="Pfam" id="PF17801"/>
    </source>
</evidence>
<evidence type="ECO:0000259" key="9">
    <source>
        <dbReference type="Pfam" id="PF20236"/>
    </source>
</evidence>
<keyword evidence="7" id="KW-1015">Disulfide bond</keyword>
<comment type="catalytic activity">
    <reaction evidence="1 7">
        <text>Hydrolysis of terminal, non-reducing alpha-D-galactose residues in alpha-D-galactosides, including galactose oligosaccharides, galactomannans and galactolipids.</text>
        <dbReference type="EC" id="3.2.1.22"/>
    </reaction>
</comment>
<dbReference type="PANTHER" id="PTHR11452">
    <property type="entry name" value="ALPHA-GALACTOSIDASE/ALPHA-N-ACETYLGALACTOSAMINIDASE"/>
    <property type="match status" value="1"/>
</dbReference>
<dbReference type="CDD" id="cd14792">
    <property type="entry name" value="GH27"/>
    <property type="match status" value="1"/>
</dbReference>
<sequence length="709" mass="76989">MNLTLKPDDITNGSFITTSGGTLYTLTTPKAKIFRTPATTIKKGEEGEIVAVLELHDFHPEIWRIRGKDMVPGKAAGRIDFRARRFTRSDGRVYTWRKRALLDDSDALVAKFEESDSGAFTGTKNPATLSIKDIRLGMVDEVVATFVSAEQRFREWDEANQKTQFSAKVPGSSEISIALGLTSPSRALDNGVGRTPAMGWNSYNAFSCGATETQYQVQARALVDLGLKDLGYQYLNLDCGWQGTSRNASGGFTWNTERFPSGIPALASFVHDLGLKFGVYSDDGYYSCDDQGGNAHWQGSLDHEEQDAASFAEWGADYLKYDNCFAVSKTDFVNYDPPFELKPRYTKMRDALAATGRPILYSACNWGVQDPARTWPGPTVANSWRMSNDIGPPATWASVFRILNQVVPITGFAEPGGFNDLDMLYVGNSGLTPAEQQTHFAFWAAAKSPLLIGIDLTKAGSSALNILKNERVIAINQDSLGKSISFKRRYINDHDVWAGPLSDGSAVVLVINLQTLSRTVALNLADVGFSSANAQDIITGHDLGMISNSYEATLEGHGSFMLKLTSGTPVPPPEFTFYDASSGDLSGGANTRSVNDTIVVGFVGNGGKITLNNVDGGSEGGTKLLALDYINAEFTMTNTACPNCREAILRVNGGEEARAQMPISGQSWDIAFRNYLVSVPGFRAGRTNTLEIYNPSAYTPDFVRIGVAV</sequence>
<dbReference type="Pfam" id="PF17801">
    <property type="entry name" value="Melibiase_C"/>
    <property type="match status" value="1"/>
</dbReference>
<dbReference type="InterPro" id="IPR017853">
    <property type="entry name" value="GH"/>
</dbReference>
<dbReference type="EMBL" id="LATX01001573">
    <property type="protein sequence ID" value="KTB40532.1"/>
    <property type="molecule type" value="Genomic_DNA"/>
</dbReference>
<dbReference type="FunFam" id="3.20.20.70:FF:000197">
    <property type="entry name" value="Alpha-galactosidase"/>
    <property type="match status" value="1"/>
</dbReference>